<dbReference type="EMBL" id="JADCNM010000005">
    <property type="protein sequence ID" value="KAG0483855.1"/>
    <property type="molecule type" value="Genomic_DNA"/>
</dbReference>
<protein>
    <recommendedName>
        <fullName evidence="10">X8 domain-containing protein</fullName>
    </recommendedName>
</protein>
<dbReference type="InterPro" id="IPR044788">
    <property type="entry name" value="X8_dom_prot"/>
</dbReference>
<dbReference type="Proteomes" id="UP000636800">
    <property type="component" value="Chromosome 5"/>
</dbReference>
<evidence type="ECO:0000256" key="5">
    <source>
        <dbReference type="ARBA" id="ARBA00023136"/>
    </source>
</evidence>
<keyword evidence="13" id="KW-1185">Reference proteome</keyword>
<dbReference type="PANTHER" id="PTHR31044:SF138">
    <property type="entry name" value="EXPRESSED PROTEIN"/>
    <property type="match status" value="1"/>
</dbReference>
<evidence type="ECO:0000313" key="14">
    <source>
        <dbReference type="Proteomes" id="UP000639772"/>
    </source>
</evidence>
<organism evidence="12 14">
    <name type="scientific">Vanilla planifolia</name>
    <name type="common">Vanilla</name>
    <dbReference type="NCBI Taxonomy" id="51239"/>
    <lineage>
        <taxon>Eukaryota</taxon>
        <taxon>Viridiplantae</taxon>
        <taxon>Streptophyta</taxon>
        <taxon>Embryophyta</taxon>
        <taxon>Tracheophyta</taxon>
        <taxon>Spermatophyta</taxon>
        <taxon>Magnoliopsida</taxon>
        <taxon>Liliopsida</taxon>
        <taxon>Asparagales</taxon>
        <taxon>Orchidaceae</taxon>
        <taxon>Vanilloideae</taxon>
        <taxon>Vanilleae</taxon>
        <taxon>Vanilla</taxon>
    </lineage>
</organism>
<dbReference type="FunFam" id="1.20.58.1040:FF:000001">
    <property type="entry name" value="Glucan endo-1,3-beta-glucosidase 4"/>
    <property type="match status" value="1"/>
</dbReference>
<dbReference type="GO" id="GO:0098552">
    <property type="term" value="C:side of membrane"/>
    <property type="evidence" value="ECO:0007669"/>
    <property type="project" value="UniProtKB-KW"/>
</dbReference>
<dbReference type="Gene3D" id="1.20.58.1040">
    <property type="match status" value="1"/>
</dbReference>
<feature type="domain" description="X8" evidence="10">
    <location>
        <begin position="26"/>
        <end position="110"/>
    </location>
</feature>
<evidence type="ECO:0000256" key="8">
    <source>
        <dbReference type="SAM" id="MobiDB-lite"/>
    </source>
</evidence>
<keyword evidence="3" id="KW-0336">GPI-anchor</keyword>
<feature type="compositionally biased region" description="Basic and acidic residues" evidence="8">
    <location>
        <begin position="160"/>
        <end position="181"/>
    </location>
</feature>
<comment type="caution">
    <text evidence="12">The sequence shown here is derived from an EMBL/GenBank/DDBJ whole genome shotgun (WGS) entry which is preliminary data.</text>
</comment>
<evidence type="ECO:0000256" key="3">
    <source>
        <dbReference type="ARBA" id="ARBA00022622"/>
    </source>
</evidence>
<dbReference type="GO" id="GO:0005886">
    <property type="term" value="C:plasma membrane"/>
    <property type="evidence" value="ECO:0007669"/>
    <property type="project" value="UniProtKB-SubCell"/>
</dbReference>
<evidence type="ECO:0000313" key="11">
    <source>
        <dbReference type="EMBL" id="KAG0481438.1"/>
    </source>
</evidence>
<dbReference type="Proteomes" id="UP000639772">
    <property type="component" value="Unassembled WGS sequence"/>
</dbReference>
<feature type="region of interest" description="Disordered" evidence="8">
    <location>
        <begin position="103"/>
        <end position="123"/>
    </location>
</feature>
<keyword evidence="6" id="KW-1015">Disulfide bond</keyword>
<evidence type="ECO:0000259" key="10">
    <source>
        <dbReference type="SMART" id="SM00768"/>
    </source>
</evidence>
<evidence type="ECO:0000256" key="1">
    <source>
        <dbReference type="ARBA" id="ARBA00004609"/>
    </source>
</evidence>
<dbReference type="GO" id="GO:0009506">
    <property type="term" value="C:plasmodesma"/>
    <property type="evidence" value="ECO:0007669"/>
    <property type="project" value="UniProtKB-ARBA"/>
</dbReference>
<feature type="region of interest" description="Disordered" evidence="8">
    <location>
        <begin position="140"/>
        <end position="181"/>
    </location>
</feature>
<accession>A0A835R9F8</accession>
<dbReference type="Pfam" id="PF07983">
    <property type="entry name" value="X8"/>
    <property type="match status" value="1"/>
</dbReference>
<evidence type="ECO:0000313" key="12">
    <source>
        <dbReference type="EMBL" id="KAG0483855.1"/>
    </source>
</evidence>
<dbReference type="SMART" id="SM00768">
    <property type="entry name" value="X8"/>
    <property type="match status" value="1"/>
</dbReference>
<keyword evidence="5" id="KW-0472">Membrane</keyword>
<evidence type="ECO:0000256" key="2">
    <source>
        <dbReference type="ARBA" id="ARBA00022475"/>
    </source>
</evidence>
<feature type="chain" id="PRO_5033642977" description="X8 domain-containing protein" evidence="9">
    <location>
        <begin position="26"/>
        <end position="181"/>
    </location>
</feature>
<evidence type="ECO:0000313" key="13">
    <source>
        <dbReference type="Proteomes" id="UP000636800"/>
    </source>
</evidence>
<keyword evidence="7" id="KW-0325">Glycoprotein</keyword>
<sequence length="181" mass="19147">MTSLATRAWVPLAFFLAMAAGGSDASWCVCRQELSDAALQKTLDYACGDGADCVPINQNGACYNPNTVKAHCSYAVNSYYQKRGQAQQACDFAGTASVTQQDPSANGCTYPASSSAAGSSSGGNNGFNTGFGTARALNGHRSHADADADHHRQQSGVSKSKLDDTNGHRDHWPFREHLLPK</sequence>
<dbReference type="InterPro" id="IPR012946">
    <property type="entry name" value="X8"/>
</dbReference>
<evidence type="ECO:0000256" key="4">
    <source>
        <dbReference type="ARBA" id="ARBA00022729"/>
    </source>
</evidence>
<evidence type="ECO:0000256" key="9">
    <source>
        <dbReference type="SAM" id="SignalP"/>
    </source>
</evidence>
<keyword evidence="4 9" id="KW-0732">Signal</keyword>
<name>A0A835R9F8_VANPL</name>
<dbReference type="EMBL" id="JADCNL010000005">
    <property type="protein sequence ID" value="KAG0481438.1"/>
    <property type="molecule type" value="Genomic_DNA"/>
</dbReference>
<evidence type="ECO:0000256" key="6">
    <source>
        <dbReference type="ARBA" id="ARBA00023157"/>
    </source>
</evidence>
<proteinExistence type="predicted"/>
<feature type="signal peptide" evidence="9">
    <location>
        <begin position="1"/>
        <end position="25"/>
    </location>
</feature>
<keyword evidence="3" id="KW-0449">Lipoprotein</keyword>
<reference evidence="13 14" key="1">
    <citation type="journal article" date="2020" name="Nat. Food">
        <title>A phased Vanilla planifolia genome enables genetic improvement of flavour and production.</title>
        <authorList>
            <person name="Hasing T."/>
            <person name="Tang H."/>
            <person name="Brym M."/>
            <person name="Khazi F."/>
            <person name="Huang T."/>
            <person name="Chambers A.H."/>
        </authorList>
    </citation>
    <scope>NUCLEOTIDE SEQUENCE [LARGE SCALE GENOMIC DNA]</scope>
    <source>
        <tissue evidence="12">Leaf</tissue>
    </source>
</reference>
<comment type="subcellular location">
    <subcellularLocation>
        <location evidence="1">Cell membrane</location>
        <topology evidence="1">Lipid-anchor</topology>
        <topology evidence="1">GPI-anchor</topology>
    </subcellularLocation>
</comment>
<dbReference type="AlphaFoldDB" id="A0A835R9F8"/>
<dbReference type="PANTHER" id="PTHR31044">
    <property type="entry name" value="BETA-1,3 GLUCANASE"/>
    <property type="match status" value="1"/>
</dbReference>
<feature type="compositionally biased region" description="Basic and acidic residues" evidence="8">
    <location>
        <begin position="142"/>
        <end position="152"/>
    </location>
</feature>
<dbReference type="OrthoDB" id="1930814at2759"/>
<gene>
    <name evidence="12" type="ORF">HPP92_011939</name>
    <name evidence="11" type="ORF">HPP92_012296</name>
</gene>
<evidence type="ECO:0000256" key="7">
    <source>
        <dbReference type="ARBA" id="ARBA00023180"/>
    </source>
</evidence>
<keyword evidence="2" id="KW-1003">Cell membrane</keyword>